<evidence type="ECO:0000313" key="1">
    <source>
        <dbReference type="EMBL" id="MET6999973.1"/>
    </source>
</evidence>
<sequence>MGYAYDYGSVSALLYAIIKENSTSKANDWITQRLQVTQETGALQQFNLTFTAIPRFTGKNIIRVTEEELAILEAAIPGFTVYGWTLDALTRAWWLLQLPVTSQQAYEQAIEGLFNAAEMNELVALYNALPLLAWPEMWQLRTAEGIRSNIGIVLSAIMLHNPYPAKYLEEPAWNQLIMKAFFTDKPVQFIIGLDARANVTLANILFDFAHERQAAGRPVNPMQWRLIAPFINADNFPDIERLWHSENNIEKEAAALVCAKSNYPPAQALLQQATVLRDEIAAGKLSWDTIAGRMAAAVPVS</sequence>
<dbReference type="InterPro" id="IPR047715">
    <property type="entry name" value="EboA_dom"/>
</dbReference>
<reference evidence="1 2" key="1">
    <citation type="submission" date="2024-06" db="EMBL/GenBank/DDBJ databases">
        <title>Chitinophaga defluvii sp. nov., isolated from municipal sewage.</title>
        <authorList>
            <person name="Zhang L."/>
        </authorList>
    </citation>
    <scope>NUCLEOTIDE SEQUENCE [LARGE SCALE GENOMIC DNA]</scope>
    <source>
        <strain evidence="1 2">H8</strain>
    </source>
</reference>
<name>A0ABV2TAB4_9BACT</name>
<protein>
    <submittedName>
        <fullName evidence="1">EboA domain-containing protein</fullName>
    </submittedName>
</protein>
<dbReference type="Proteomes" id="UP001549749">
    <property type="component" value="Unassembled WGS sequence"/>
</dbReference>
<dbReference type="NCBIfam" id="NF035938">
    <property type="entry name" value="EboA_domain"/>
    <property type="match status" value="1"/>
</dbReference>
<gene>
    <name evidence="1" type="ORF">ABR189_21470</name>
</gene>
<comment type="caution">
    <text evidence="1">The sequence shown here is derived from an EMBL/GenBank/DDBJ whole genome shotgun (WGS) entry which is preliminary data.</text>
</comment>
<organism evidence="1 2">
    <name type="scientific">Chitinophaga defluvii</name>
    <dbReference type="NCBI Taxonomy" id="3163343"/>
    <lineage>
        <taxon>Bacteria</taxon>
        <taxon>Pseudomonadati</taxon>
        <taxon>Bacteroidota</taxon>
        <taxon>Chitinophagia</taxon>
        <taxon>Chitinophagales</taxon>
        <taxon>Chitinophagaceae</taxon>
        <taxon>Chitinophaga</taxon>
    </lineage>
</organism>
<dbReference type="EMBL" id="JBEXAC010000002">
    <property type="protein sequence ID" value="MET6999973.1"/>
    <property type="molecule type" value="Genomic_DNA"/>
</dbReference>
<accession>A0ABV2TAB4</accession>
<proteinExistence type="predicted"/>
<dbReference type="RefSeq" id="WP_354662534.1">
    <property type="nucleotide sequence ID" value="NZ_JBEXAC010000002.1"/>
</dbReference>
<evidence type="ECO:0000313" key="2">
    <source>
        <dbReference type="Proteomes" id="UP001549749"/>
    </source>
</evidence>
<keyword evidence="2" id="KW-1185">Reference proteome</keyword>